<feature type="compositionally biased region" description="Basic and acidic residues" evidence="1">
    <location>
        <begin position="49"/>
        <end position="59"/>
    </location>
</feature>
<accession>A0A835ED66</accession>
<dbReference type="AlphaFoldDB" id="A0A835ED66"/>
<dbReference type="OrthoDB" id="1702799at2759"/>
<sequence>MGVSYDHEPTLIERGMDVHSNHPLSAQPGIRGSIPPREARVASSSAPSNREREARRKLEIPPTSGAVDEPTPEEAVNALHIRLRPWESLGGYTRGCASAPPRILGTHKDMKASKASTNTNLRRMKTSFLRRLGGYCRAPTKGLEASDHPQADVFRLVRGSAASRTTPTLEGVFSLELAIQARARLDGNSAQRTAVHQSPGLTAPRHHLLSGEDIGQIHSRQPNPASSTPPSKAASKETMERRTQDTTLDAVNCHEKEGRYVSPCHVVSRVGRRDSRSHMHAMTNTCTRTPPPWSIKGGGKPMQRASNKTRREHKSSSPSPTLLVNPYHEQHATRCVAPLLDVRPRGRNQDKTPAGATKSGTDKWIPLGSVSARLTRRVPILCVRFPRRGHRPEAAPVPGACSALPTCAPAAHETSPRRLPLRAFQARSVRVPRRGAPPQRRGTHAHTRLVISRSSPVISEHIAAPLVSHASLMYSYTLRAASSSGTGLGFALGRIGGRRGGGGGGGAAAPGLVVPVAGAARARSVSATSAASEPVPGDQGVAMEQPKQQQPQVAPKDAGAKNKRDDMHKTTGDVMTHSFGEGYSTRSDEEGFGGVYGGNDPVEHPGTEIHPNHPEYDTSQGSEVKEKEKARHLKDDKHAT</sequence>
<name>A0A835ED66_9POAL</name>
<proteinExistence type="predicted"/>
<dbReference type="Proteomes" id="UP000636709">
    <property type="component" value="Unassembled WGS sequence"/>
</dbReference>
<feature type="region of interest" description="Disordered" evidence="1">
    <location>
        <begin position="19"/>
        <end position="70"/>
    </location>
</feature>
<dbReference type="PANTHER" id="PTHR36410">
    <property type="entry name" value="EXPRESSED PROTEIN"/>
    <property type="match status" value="1"/>
</dbReference>
<evidence type="ECO:0000313" key="3">
    <source>
        <dbReference type="Proteomes" id="UP000636709"/>
    </source>
</evidence>
<dbReference type="EMBL" id="JACEFO010002197">
    <property type="protein sequence ID" value="KAF8674357.1"/>
    <property type="molecule type" value="Genomic_DNA"/>
</dbReference>
<feature type="region of interest" description="Disordered" evidence="1">
    <location>
        <begin position="216"/>
        <end position="245"/>
    </location>
</feature>
<feature type="region of interest" description="Disordered" evidence="1">
    <location>
        <begin position="525"/>
        <end position="640"/>
    </location>
</feature>
<dbReference type="PANTHER" id="PTHR36410:SF1">
    <property type="entry name" value="EXPRESSED PROTEIN"/>
    <property type="match status" value="1"/>
</dbReference>
<keyword evidence="3" id="KW-1185">Reference proteome</keyword>
<evidence type="ECO:0000256" key="1">
    <source>
        <dbReference type="SAM" id="MobiDB-lite"/>
    </source>
</evidence>
<protein>
    <submittedName>
        <fullName evidence="2">Uncharacterized protein</fullName>
    </submittedName>
</protein>
<reference evidence="2" key="1">
    <citation type="submission" date="2020-07" db="EMBL/GenBank/DDBJ databases">
        <title>Genome sequence and genetic diversity analysis of an under-domesticated orphan crop, white fonio (Digitaria exilis).</title>
        <authorList>
            <person name="Bennetzen J.L."/>
            <person name="Chen S."/>
            <person name="Ma X."/>
            <person name="Wang X."/>
            <person name="Yssel A.E.J."/>
            <person name="Chaluvadi S.R."/>
            <person name="Johnson M."/>
            <person name="Gangashetty P."/>
            <person name="Hamidou F."/>
            <person name="Sanogo M.D."/>
            <person name="Zwaenepoel A."/>
            <person name="Wallace J."/>
            <person name="Van De Peer Y."/>
            <person name="Van Deynze A."/>
        </authorList>
    </citation>
    <scope>NUCLEOTIDE SEQUENCE</scope>
    <source>
        <tissue evidence="2">Leaves</tissue>
    </source>
</reference>
<evidence type="ECO:0000313" key="2">
    <source>
        <dbReference type="EMBL" id="KAF8674357.1"/>
    </source>
</evidence>
<feature type="compositionally biased region" description="Basic and acidic residues" evidence="1">
    <location>
        <begin position="558"/>
        <end position="571"/>
    </location>
</feature>
<feature type="region of interest" description="Disordered" evidence="1">
    <location>
        <begin position="282"/>
        <end position="324"/>
    </location>
</feature>
<feature type="compositionally biased region" description="Basic and acidic residues" evidence="1">
    <location>
        <begin position="234"/>
        <end position="244"/>
    </location>
</feature>
<feature type="compositionally biased region" description="Low complexity" evidence="1">
    <location>
        <begin position="222"/>
        <end position="233"/>
    </location>
</feature>
<feature type="compositionally biased region" description="Basic and acidic residues" evidence="1">
    <location>
        <begin position="623"/>
        <end position="640"/>
    </location>
</feature>
<comment type="caution">
    <text evidence="2">The sequence shown here is derived from an EMBL/GenBank/DDBJ whole genome shotgun (WGS) entry which is preliminary data.</text>
</comment>
<feature type="compositionally biased region" description="Basic and acidic residues" evidence="1">
    <location>
        <begin position="601"/>
        <end position="616"/>
    </location>
</feature>
<organism evidence="2 3">
    <name type="scientific">Digitaria exilis</name>
    <dbReference type="NCBI Taxonomy" id="1010633"/>
    <lineage>
        <taxon>Eukaryota</taxon>
        <taxon>Viridiplantae</taxon>
        <taxon>Streptophyta</taxon>
        <taxon>Embryophyta</taxon>
        <taxon>Tracheophyta</taxon>
        <taxon>Spermatophyta</taxon>
        <taxon>Magnoliopsida</taxon>
        <taxon>Liliopsida</taxon>
        <taxon>Poales</taxon>
        <taxon>Poaceae</taxon>
        <taxon>PACMAD clade</taxon>
        <taxon>Panicoideae</taxon>
        <taxon>Panicodae</taxon>
        <taxon>Paniceae</taxon>
        <taxon>Anthephorinae</taxon>
        <taxon>Digitaria</taxon>
    </lineage>
</organism>
<gene>
    <name evidence="2" type="ORF">HU200_048187</name>
</gene>